<protein>
    <submittedName>
        <fullName evidence="2">Uncharacterized protein</fullName>
    </submittedName>
</protein>
<name>W4QKN1_9BACI</name>
<gene>
    <name evidence="2" type="ORF">JCM9152_3726</name>
</gene>
<dbReference type="AlphaFoldDB" id="W4QKN1"/>
<proteinExistence type="predicted"/>
<reference evidence="2" key="1">
    <citation type="journal article" date="2014" name="Genome Announc.">
        <title>Draft Genome Sequences of Three Alkaliphilic Bacillus Strains, Bacillus wakoensis JCM 9140T, Bacillus akibai JCM 9157T, and Bacillus hemicellulosilyticus JCM 9152T.</title>
        <authorList>
            <person name="Yuki M."/>
            <person name="Oshima K."/>
            <person name="Suda W."/>
            <person name="Oshida Y."/>
            <person name="Kitamura K."/>
            <person name="Iida T."/>
            <person name="Hattori M."/>
            <person name="Ohkuma M."/>
        </authorList>
    </citation>
    <scope>NUCLEOTIDE SEQUENCE [LARGE SCALE GENOMIC DNA]</scope>
    <source>
        <strain evidence="2">JCM 9152</strain>
    </source>
</reference>
<keyword evidence="1" id="KW-0812">Transmembrane</keyword>
<dbReference type="OrthoDB" id="2941313at2"/>
<dbReference type="EMBL" id="BAUU01000031">
    <property type="protein sequence ID" value="GAE32203.1"/>
    <property type="molecule type" value="Genomic_DNA"/>
</dbReference>
<dbReference type="Proteomes" id="UP000018895">
    <property type="component" value="Unassembled WGS sequence"/>
</dbReference>
<evidence type="ECO:0000313" key="2">
    <source>
        <dbReference type="EMBL" id="GAE32203.1"/>
    </source>
</evidence>
<evidence type="ECO:0000256" key="1">
    <source>
        <dbReference type="SAM" id="Phobius"/>
    </source>
</evidence>
<comment type="caution">
    <text evidence="2">The sequence shown here is derived from an EMBL/GenBank/DDBJ whole genome shotgun (WGS) entry which is preliminary data.</text>
</comment>
<evidence type="ECO:0000313" key="3">
    <source>
        <dbReference type="Proteomes" id="UP000018895"/>
    </source>
</evidence>
<keyword evidence="3" id="KW-1185">Reference proteome</keyword>
<keyword evidence="1" id="KW-0472">Membrane</keyword>
<organism evidence="2 3">
    <name type="scientific">Halalkalibacter hemicellulosilyticusJCM 9152</name>
    <dbReference type="NCBI Taxonomy" id="1236971"/>
    <lineage>
        <taxon>Bacteria</taxon>
        <taxon>Bacillati</taxon>
        <taxon>Bacillota</taxon>
        <taxon>Bacilli</taxon>
        <taxon>Bacillales</taxon>
        <taxon>Bacillaceae</taxon>
        <taxon>Halalkalibacter</taxon>
    </lineage>
</organism>
<feature type="transmembrane region" description="Helical" evidence="1">
    <location>
        <begin position="50"/>
        <end position="68"/>
    </location>
</feature>
<keyword evidence="1" id="KW-1133">Transmembrane helix</keyword>
<sequence length="75" mass="8480">MGEANHDVYVNPKQVMYILGAFIFGGLLLVSFIHAGFYAEHYSTSFLWQFRGTILGAAVIFFALTVFLNRQSDEK</sequence>
<accession>W4QKN1</accession>
<dbReference type="RefSeq" id="WP_035346527.1">
    <property type="nucleotide sequence ID" value="NZ_BAUU01000031.1"/>
</dbReference>
<feature type="transmembrane region" description="Helical" evidence="1">
    <location>
        <begin position="15"/>
        <end position="38"/>
    </location>
</feature>